<dbReference type="Gene3D" id="3.40.50.720">
    <property type="entry name" value="NAD(P)-binding Rossmann-like Domain"/>
    <property type="match status" value="1"/>
</dbReference>
<evidence type="ECO:0000259" key="2">
    <source>
        <dbReference type="Pfam" id="PF02625"/>
    </source>
</evidence>
<dbReference type="OrthoDB" id="9815497at2"/>
<dbReference type="Proteomes" id="UP000449846">
    <property type="component" value="Unassembled WGS sequence"/>
</dbReference>
<dbReference type="PANTHER" id="PTHR30388">
    <property type="entry name" value="ALDEHYDE OXIDOREDUCTASE MOLYBDENUM COFACTOR ASSEMBLY PROTEIN"/>
    <property type="match status" value="1"/>
</dbReference>
<evidence type="ECO:0000256" key="1">
    <source>
        <dbReference type="SAM" id="MobiDB-lite"/>
    </source>
</evidence>
<comment type="caution">
    <text evidence="4">The sequence shown here is derived from an EMBL/GenBank/DDBJ whole genome shotgun (WGS) entry which is preliminary data.</text>
</comment>
<dbReference type="InterPro" id="IPR027051">
    <property type="entry name" value="XdhC_Rossmann_dom"/>
</dbReference>
<protein>
    <submittedName>
        <fullName evidence="4">XdhC family protein</fullName>
    </submittedName>
</protein>
<dbReference type="PANTHER" id="PTHR30388:SF4">
    <property type="entry name" value="MOLYBDENUM COFACTOR INSERTION CHAPERONE PAOD"/>
    <property type="match status" value="1"/>
</dbReference>
<dbReference type="RefSeq" id="WP_155037981.1">
    <property type="nucleotide sequence ID" value="NZ_WMIG01000001.1"/>
</dbReference>
<accession>A0A844HIM6</accession>
<sequence>MKDDSGPNRPTDLTNKVRASDMPLSDKMPAAMAFIIGVDGPSYRPVGACMVLDGDGGWRGSLSSGCIDRDIAHHAADVARSGQSRLLRYGAGSPFRDLELPCGGGLDIRILPAPSPDIVARLAADMAARRPLRLWIGKELRLTAGEKGALELSVLPDPRFAIFGKGPEALAFARMTSGAGYDTILASPDPETLAGVGAGAVTVRLDGAASLKMVPVDAYTAGVVFFHDHDDEPAILRQLLAGPAFYIGAQGSRRAAAHRLEVLRGMGVPEHQLARLRGPIGLIPSTRDPRTLAASVLAEVLAEASKQ</sequence>
<feature type="domain" description="XdhC- CoxI" evidence="2">
    <location>
        <begin position="27"/>
        <end position="90"/>
    </location>
</feature>
<dbReference type="AlphaFoldDB" id="A0A844HIM6"/>
<proteinExistence type="predicted"/>
<organism evidence="4 5">
    <name type="scientific">Paracoccus litorisediminis</name>
    <dbReference type="NCBI Taxonomy" id="2006130"/>
    <lineage>
        <taxon>Bacteria</taxon>
        <taxon>Pseudomonadati</taxon>
        <taxon>Pseudomonadota</taxon>
        <taxon>Alphaproteobacteria</taxon>
        <taxon>Rhodobacterales</taxon>
        <taxon>Paracoccaceae</taxon>
        <taxon>Paracoccus</taxon>
    </lineage>
</organism>
<evidence type="ECO:0000313" key="4">
    <source>
        <dbReference type="EMBL" id="MTH58075.1"/>
    </source>
</evidence>
<reference evidence="4 5" key="1">
    <citation type="submission" date="2019-11" db="EMBL/GenBank/DDBJ databases">
        <authorList>
            <person name="Dong K."/>
        </authorList>
    </citation>
    <scope>NUCLEOTIDE SEQUENCE [LARGE SCALE GENOMIC DNA]</scope>
    <source>
        <strain evidence="4 5">NBRC 112902</strain>
    </source>
</reference>
<feature type="region of interest" description="Disordered" evidence="1">
    <location>
        <begin position="1"/>
        <end position="20"/>
    </location>
</feature>
<keyword evidence="5" id="KW-1185">Reference proteome</keyword>
<dbReference type="Pfam" id="PF13478">
    <property type="entry name" value="XdhC_C"/>
    <property type="match status" value="1"/>
</dbReference>
<name>A0A844HIM6_9RHOB</name>
<gene>
    <name evidence="4" type="ORF">GL300_02495</name>
</gene>
<dbReference type="InterPro" id="IPR003777">
    <property type="entry name" value="XdhC_CoxI"/>
</dbReference>
<dbReference type="EMBL" id="WMIG01000001">
    <property type="protein sequence ID" value="MTH58075.1"/>
    <property type="molecule type" value="Genomic_DNA"/>
</dbReference>
<dbReference type="InterPro" id="IPR052698">
    <property type="entry name" value="MoCofactor_Util/Proc"/>
</dbReference>
<evidence type="ECO:0000259" key="3">
    <source>
        <dbReference type="Pfam" id="PF13478"/>
    </source>
</evidence>
<evidence type="ECO:0000313" key="5">
    <source>
        <dbReference type="Proteomes" id="UP000449846"/>
    </source>
</evidence>
<feature type="domain" description="XdhC Rossmann" evidence="3">
    <location>
        <begin position="161"/>
        <end position="300"/>
    </location>
</feature>
<dbReference type="Pfam" id="PF02625">
    <property type="entry name" value="XdhC_CoxI"/>
    <property type="match status" value="1"/>
</dbReference>